<gene>
    <name evidence="2" type="ORF">ON006_12860</name>
</gene>
<dbReference type="Proteomes" id="UP001164653">
    <property type="component" value="Chromosome"/>
</dbReference>
<dbReference type="AlphaFoldDB" id="A0A9E8NGY8"/>
<dbReference type="InterPro" id="IPR053728">
    <property type="entry name" value="Alginate_Permeability_Chnl"/>
</dbReference>
<proteinExistence type="predicted"/>
<keyword evidence="3" id="KW-1185">Reference proteome</keyword>
<dbReference type="InterPro" id="IPR025388">
    <property type="entry name" value="Alginate_export_dom"/>
</dbReference>
<reference evidence="2" key="1">
    <citation type="submission" date="2022-11" db="EMBL/GenBank/DDBJ databases">
        <title>Dyadobacter pollutisoli sp. nov., isolated from plastic dumped soil.</title>
        <authorList>
            <person name="Kim J.M."/>
            <person name="Kim K.R."/>
            <person name="Lee J.K."/>
            <person name="Hao L."/>
            <person name="Jeon C.O."/>
        </authorList>
    </citation>
    <scope>NUCLEOTIDE SEQUENCE</scope>
    <source>
        <strain evidence="2">U1</strain>
    </source>
</reference>
<evidence type="ECO:0000313" key="3">
    <source>
        <dbReference type="Proteomes" id="UP001164653"/>
    </source>
</evidence>
<dbReference type="EMBL" id="CP112998">
    <property type="protein sequence ID" value="WAC14827.1"/>
    <property type="molecule type" value="Genomic_DNA"/>
</dbReference>
<organism evidence="2 3">
    <name type="scientific">Dyadobacter pollutisoli</name>
    <dbReference type="NCBI Taxonomy" id="2910158"/>
    <lineage>
        <taxon>Bacteria</taxon>
        <taxon>Pseudomonadati</taxon>
        <taxon>Bacteroidota</taxon>
        <taxon>Cytophagia</taxon>
        <taxon>Cytophagales</taxon>
        <taxon>Spirosomataceae</taxon>
        <taxon>Dyadobacter</taxon>
    </lineage>
</organism>
<dbReference type="RefSeq" id="WP_244820195.1">
    <property type="nucleotide sequence ID" value="NZ_CP112998.1"/>
</dbReference>
<accession>A0A9E8NGY8</accession>
<evidence type="ECO:0000259" key="1">
    <source>
        <dbReference type="Pfam" id="PF13372"/>
    </source>
</evidence>
<dbReference type="Gene3D" id="2.40.160.100">
    <property type="match status" value="1"/>
</dbReference>
<evidence type="ECO:0000313" key="2">
    <source>
        <dbReference type="EMBL" id="WAC14827.1"/>
    </source>
</evidence>
<feature type="domain" description="Alginate export" evidence="1">
    <location>
        <begin position="59"/>
        <end position="439"/>
    </location>
</feature>
<dbReference type="Pfam" id="PF13372">
    <property type="entry name" value="Alginate_exp"/>
    <property type="match status" value="1"/>
</dbReference>
<dbReference type="KEGG" id="dpf:ON006_12860"/>
<protein>
    <submittedName>
        <fullName evidence="2">Alginate export family protein</fullName>
    </submittedName>
</protein>
<sequence>MKQFLFFCLCSTHCFAQFTPSFKPLRYDENYAPLKADSTTSFYQTIKYKSLSATGNAFVSFGGDVRFQYYHVINDEWGEQLDKNYGYVFSRYLAHADFHAGKYFRAYLELQSGMANAKASTSPADENPLDLHQAFFDVNLAPGKPANLILRAGRQELYYGSQRLISVREGPNNRHSFDGLKVIYVTPNRQTDLFYTHYVASKKGVFDDGFNKNTRLWGVYSVFKNLRFIKNLDLYYLGLEKKTAAYDDGKAREVRHSLGTRIWGKTEQWRYDLEAVYQFGDFANKKINAWTASAHIDYMLNHLKFVPEIGLKTEIISGDATYGDNKLGTFNPLFPRGGYFGLAALVGPANLIDVHPSINLTLTEKLALDLDYDVFWRYSVQDGVYGPNAALIYSGKNTSSKFTGQQYSAVIDYETSPFLSLAGEFTWFKTGQFLKEAGPGKNILFACITAELKF</sequence>
<name>A0A9E8NGY8_9BACT</name>